<accession>A0A9E7R557</accession>
<keyword evidence="13" id="KW-1185">Reference proteome</keyword>
<reference evidence="12" key="1">
    <citation type="submission" date="2022-09" db="EMBL/GenBank/DDBJ databases">
        <title>Diverse halophilic archaea isolated from saline environments.</title>
        <authorList>
            <person name="Cui H.-L."/>
        </authorList>
    </citation>
    <scope>NUCLEOTIDE SEQUENCE</scope>
    <source>
        <strain evidence="12">ZS-35-S2</strain>
    </source>
</reference>
<comment type="function">
    <text evidence="9">Catalytic component of the signal peptidase complex (SPC) which catalyzes the cleavage of N-terminal signal sequences from nascent proteins as they are translocated into the lumen of the endoplasmic reticulum. Specifically cleaves N-terminal signal peptides that contain a hydrophobic alpha-helix (h-region) shorter than 18-20 amino acids.</text>
</comment>
<feature type="transmembrane region" description="Helical" evidence="10">
    <location>
        <begin position="289"/>
        <end position="309"/>
    </location>
</feature>
<dbReference type="GO" id="GO:0016020">
    <property type="term" value="C:membrane"/>
    <property type="evidence" value="ECO:0007669"/>
    <property type="project" value="InterPro"/>
</dbReference>
<feature type="transmembrane region" description="Helical" evidence="10">
    <location>
        <begin position="164"/>
        <end position="190"/>
    </location>
</feature>
<dbReference type="InterPro" id="IPR019533">
    <property type="entry name" value="Peptidase_S26"/>
</dbReference>
<dbReference type="PROSITE" id="PS00501">
    <property type="entry name" value="SPASE_I_1"/>
    <property type="match status" value="1"/>
</dbReference>
<evidence type="ECO:0000256" key="2">
    <source>
        <dbReference type="ARBA" id="ARBA00022670"/>
    </source>
</evidence>
<protein>
    <submittedName>
        <fullName evidence="12">Signal peptidase I</fullName>
        <ecNumber evidence="12">3.4.21.89</ecNumber>
    </submittedName>
</protein>
<name>A0A9E7R557_9EURY</name>
<dbReference type="EC" id="3.4.21.89" evidence="12"/>
<keyword evidence="4 12" id="KW-0378">Hydrolase</keyword>
<evidence type="ECO:0000256" key="7">
    <source>
        <dbReference type="ARBA" id="ARBA00022989"/>
    </source>
</evidence>
<evidence type="ECO:0000256" key="6">
    <source>
        <dbReference type="ARBA" id="ARBA00022968"/>
    </source>
</evidence>
<dbReference type="CDD" id="cd06530">
    <property type="entry name" value="S26_SPase_I"/>
    <property type="match status" value="1"/>
</dbReference>
<gene>
    <name evidence="12" type="ORF">N0B31_07230</name>
</gene>
<dbReference type="GO" id="GO:0004252">
    <property type="term" value="F:serine-type endopeptidase activity"/>
    <property type="evidence" value="ECO:0007669"/>
    <property type="project" value="InterPro"/>
</dbReference>
<comment type="subcellular location">
    <subcellularLocation>
        <location evidence="1">Endoplasmic reticulum membrane</location>
        <topology evidence="1">Single-pass type II membrane protein</topology>
    </subcellularLocation>
</comment>
<dbReference type="Proteomes" id="UP001057580">
    <property type="component" value="Chromosome"/>
</dbReference>
<evidence type="ECO:0000256" key="3">
    <source>
        <dbReference type="ARBA" id="ARBA00022692"/>
    </source>
</evidence>
<evidence type="ECO:0000256" key="4">
    <source>
        <dbReference type="ARBA" id="ARBA00022801"/>
    </source>
</evidence>
<evidence type="ECO:0000256" key="10">
    <source>
        <dbReference type="SAM" id="Phobius"/>
    </source>
</evidence>
<evidence type="ECO:0000256" key="9">
    <source>
        <dbReference type="ARBA" id="ARBA00045533"/>
    </source>
</evidence>
<dbReference type="InterPro" id="IPR036286">
    <property type="entry name" value="LexA/Signal_pep-like_sf"/>
</dbReference>
<evidence type="ECO:0000256" key="8">
    <source>
        <dbReference type="ARBA" id="ARBA00023136"/>
    </source>
</evidence>
<dbReference type="GO" id="GO:0006465">
    <property type="term" value="P:signal peptide processing"/>
    <property type="evidence" value="ECO:0007669"/>
    <property type="project" value="InterPro"/>
</dbReference>
<dbReference type="Gene3D" id="2.10.109.10">
    <property type="entry name" value="Umud Fragment, subunit A"/>
    <property type="match status" value="1"/>
</dbReference>
<organism evidence="12 13">
    <name type="scientific">Salinirubellus salinus</name>
    <dbReference type="NCBI Taxonomy" id="1364945"/>
    <lineage>
        <taxon>Archaea</taxon>
        <taxon>Methanobacteriati</taxon>
        <taxon>Methanobacteriota</taxon>
        <taxon>Stenosarchaea group</taxon>
        <taxon>Halobacteria</taxon>
        <taxon>Halobacteriales</taxon>
        <taxon>Natronomonadaceae</taxon>
        <taxon>Salinirubellus</taxon>
    </lineage>
</organism>
<keyword evidence="8 10" id="KW-0472">Membrane</keyword>
<dbReference type="AlphaFoldDB" id="A0A9E7R557"/>
<dbReference type="NCBIfam" id="TIGR02228">
    <property type="entry name" value="sigpep_I_arch"/>
    <property type="match status" value="1"/>
</dbReference>
<evidence type="ECO:0000256" key="1">
    <source>
        <dbReference type="ARBA" id="ARBA00004648"/>
    </source>
</evidence>
<dbReference type="GeneID" id="74942202"/>
<evidence type="ECO:0000256" key="5">
    <source>
        <dbReference type="ARBA" id="ARBA00022824"/>
    </source>
</evidence>
<dbReference type="GO" id="GO:0009003">
    <property type="term" value="F:signal peptidase activity"/>
    <property type="evidence" value="ECO:0007669"/>
    <property type="project" value="UniProtKB-EC"/>
</dbReference>
<keyword evidence="2" id="KW-0645">Protease</keyword>
<keyword evidence="3 10" id="KW-0812">Transmembrane</keyword>
<evidence type="ECO:0000313" key="13">
    <source>
        <dbReference type="Proteomes" id="UP001057580"/>
    </source>
</evidence>
<sequence length="331" mass="33800">MVRSTLLVLALLAAAIAATTYFGVTVGTVTSDSMNPTLTTGDAFVLVDGELEVGDIVTFRQQTDDGTRLVTHRVVGTTASGAYVTRGDANPSTDQAAGAPPVTSENVVGVVPSVGGNPLVVPAAGGLARLSSDVRVPLLGLVLLALGYDAVASGRPSPTRVPHVTYGQALAVIFLLGTIGGVVGVVAVGASNEVVYTATEAESAEGPLVPVERVVEREVTLEAVRPAYSYRFVDATGAAVAGASTDSTVTTVTLRVGPLQSTGPHAVGLQTDNVPTTLPRPVAAALYDLHPMAAITASVAAVTVPIYLLSRFLLPVEVPISWIINARSDAR</sequence>
<dbReference type="InterPro" id="IPR001733">
    <property type="entry name" value="Peptidase_S26B"/>
</dbReference>
<proteinExistence type="predicted"/>
<evidence type="ECO:0000259" key="11">
    <source>
        <dbReference type="Pfam" id="PF10502"/>
    </source>
</evidence>
<dbReference type="KEGG" id="ssai:N0B31_07230"/>
<dbReference type="InterPro" id="IPR019756">
    <property type="entry name" value="Pept_S26A_signal_pept_1_Ser-AS"/>
</dbReference>
<keyword evidence="6" id="KW-0735">Signal-anchor</keyword>
<keyword evidence="7 10" id="KW-1133">Transmembrane helix</keyword>
<evidence type="ECO:0000313" key="12">
    <source>
        <dbReference type="EMBL" id="UWM56076.1"/>
    </source>
</evidence>
<dbReference type="SUPFAM" id="SSF51306">
    <property type="entry name" value="LexA/Signal peptidase"/>
    <property type="match status" value="1"/>
</dbReference>
<feature type="transmembrane region" description="Helical" evidence="10">
    <location>
        <begin position="134"/>
        <end position="152"/>
    </location>
</feature>
<dbReference type="Pfam" id="PF10502">
    <property type="entry name" value="Peptidase_S26"/>
    <property type="match status" value="1"/>
</dbReference>
<dbReference type="RefSeq" id="WP_260595196.1">
    <property type="nucleotide sequence ID" value="NZ_CP104003.1"/>
</dbReference>
<keyword evidence="5" id="KW-0256">Endoplasmic reticulum</keyword>
<feature type="domain" description="Peptidase S26" evidence="11">
    <location>
        <begin position="7"/>
        <end position="77"/>
    </location>
</feature>
<dbReference type="EMBL" id="CP104003">
    <property type="protein sequence ID" value="UWM56076.1"/>
    <property type="molecule type" value="Genomic_DNA"/>
</dbReference>